<dbReference type="PANTHER" id="PTHR33332">
    <property type="entry name" value="REVERSE TRANSCRIPTASE DOMAIN-CONTAINING PROTEIN"/>
    <property type="match status" value="1"/>
</dbReference>
<dbReference type="AlphaFoldDB" id="A0A2I0U9J6"/>
<dbReference type="OrthoDB" id="410381at2759"/>
<organism evidence="1 2">
    <name type="scientific">Limosa lapponica baueri</name>
    <dbReference type="NCBI Taxonomy" id="1758121"/>
    <lineage>
        <taxon>Eukaryota</taxon>
        <taxon>Metazoa</taxon>
        <taxon>Chordata</taxon>
        <taxon>Craniata</taxon>
        <taxon>Vertebrata</taxon>
        <taxon>Euteleostomi</taxon>
        <taxon>Archelosauria</taxon>
        <taxon>Archosauria</taxon>
        <taxon>Dinosauria</taxon>
        <taxon>Saurischia</taxon>
        <taxon>Theropoda</taxon>
        <taxon>Coelurosauria</taxon>
        <taxon>Aves</taxon>
        <taxon>Neognathae</taxon>
        <taxon>Neoaves</taxon>
        <taxon>Charadriiformes</taxon>
        <taxon>Scolopacidae</taxon>
        <taxon>Limosa</taxon>
    </lineage>
</organism>
<name>A0A2I0U9J6_LIMLA</name>
<reference evidence="2" key="2">
    <citation type="submission" date="2017-12" db="EMBL/GenBank/DDBJ databases">
        <title>Genome sequence of the Bar-tailed Godwit (Limosa lapponica baueri).</title>
        <authorList>
            <person name="Lima N.C.B."/>
            <person name="Parody-Merino A.M."/>
            <person name="Battley P.F."/>
            <person name="Fidler A.E."/>
            <person name="Prosdocimi F."/>
        </authorList>
    </citation>
    <scope>NUCLEOTIDE SEQUENCE [LARGE SCALE GENOMIC DNA]</scope>
</reference>
<protein>
    <recommendedName>
        <fullName evidence="3">Rna-directed dna polymerase from mobile element jockey-like</fullName>
    </recommendedName>
</protein>
<sequence>MKFNQAKCEVLHLAHGNPRHKYRLGGEWVESSPEEKDLCMLVDKKLNMILQCMLAAQKANHILGCIRRIVASRSRAVILPLYSTLMRPHLEYCIQPWSPQHTDSMAV</sequence>
<reference evidence="2" key="1">
    <citation type="submission" date="2017-11" db="EMBL/GenBank/DDBJ databases">
        <authorList>
            <person name="Lima N.C."/>
            <person name="Parody-Merino A.M."/>
            <person name="Battley P.F."/>
            <person name="Fidler A.E."/>
            <person name="Prosdocimi F."/>
        </authorList>
    </citation>
    <scope>NUCLEOTIDE SEQUENCE [LARGE SCALE GENOMIC DNA]</scope>
</reference>
<evidence type="ECO:0000313" key="2">
    <source>
        <dbReference type="Proteomes" id="UP000233556"/>
    </source>
</evidence>
<evidence type="ECO:0000313" key="1">
    <source>
        <dbReference type="EMBL" id="PKU42734.1"/>
    </source>
</evidence>
<dbReference type="PRINTS" id="PR01345">
    <property type="entry name" value="CERVTRCPTASE"/>
</dbReference>
<gene>
    <name evidence="1" type="ORF">llap_6983</name>
</gene>
<dbReference type="EMBL" id="KZ505967">
    <property type="protein sequence ID" value="PKU42734.1"/>
    <property type="molecule type" value="Genomic_DNA"/>
</dbReference>
<proteinExistence type="predicted"/>
<dbReference type="Proteomes" id="UP000233556">
    <property type="component" value="Unassembled WGS sequence"/>
</dbReference>
<keyword evidence="2" id="KW-1185">Reference proteome</keyword>
<accession>A0A2I0U9J6</accession>
<evidence type="ECO:0008006" key="3">
    <source>
        <dbReference type="Google" id="ProtNLM"/>
    </source>
</evidence>